<evidence type="ECO:0008006" key="8">
    <source>
        <dbReference type="Google" id="ProtNLM"/>
    </source>
</evidence>
<evidence type="ECO:0000256" key="2">
    <source>
        <dbReference type="ARBA" id="ARBA00022741"/>
    </source>
</evidence>
<name>A0A1F7V5V8_9BACT</name>
<dbReference type="PANTHER" id="PTHR43024:SF1">
    <property type="entry name" value="UDP-N-ACETYLMURAMOYL-TRIPEPTIDE--D-ALANYL-D-ALANINE LIGASE"/>
    <property type="match status" value="1"/>
</dbReference>
<sequence>MKILAGLLLILSRLIVRRYQPKIIGITGSVGKTSAKGAICTVLSSRWRVRQSVKSYNNEIGVPLTIIGQESANKSIIGWLKIFLAAVRLIIWKDSTYPQMLVLEMGADKPGDIAYLTTLAPCDVGVLTAIAPAHLEKFETIENIAAEKRVIIKHLRAGAAAILNIDDELVAKTKAPNGVFVFTYGFSSAADVRGSDMIISYESDNSHDLARGVSFKMSYQGSTVPVLLPGVAGKPAAMAALAGAAIGLHYGLNLINIATALHSLKVPPGRLRIVKGENSTLIIDDSYNSSPQAALMAIDTFSQLPLPEKTKRYAVLGDMLELGAYSEAGHQEVGRRVSESKVDYLVTVGERARTICREARLDDFDSAAMFCFAEAMEAVRFLKEHLKAGDAILVKGSQAMRMERIVKELMAEPARAAELLVRQGPEWQQ</sequence>
<dbReference type="AlphaFoldDB" id="A0A1F7V5V8"/>
<feature type="domain" description="Mur ligase C-terminal" evidence="4">
    <location>
        <begin position="269"/>
        <end position="397"/>
    </location>
</feature>
<keyword evidence="1" id="KW-0436">Ligase</keyword>
<dbReference type="InterPro" id="IPR036565">
    <property type="entry name" value="Mur-like_cat_sf"/>
</dbReference>
<dbReference type="Pfam" id="PF08245">
    <property type="entry name" value="Mur_ligase_M"/>
    <property type="match status" value="1"/>
</dbReference>
<protein>
    <recommendedName>
        <fullName evidence="8">UDP-N-acetylmuramoyl-tripeptide--D-alanyl-D-alanine ligase</fullName>
    </recommendedName>
</protein>
<keyword evidence="2" id="KW-0547">Nucleotide-binding</keyword>
<dbReference type="SUPFAM" id="SSF53623">
    <property type="entry name" value="MurD-like peptide ligases, catalytic domain"/>
    <property type="match status" value="1"/>
</dbReference>
<dbReference type="Gene3D" id="3.40.1190.10">
    <property type="entry name" value="Mur-like, catalytic domain"/>
    <property type="match status" value="1"/>
</dbReference>
<reference evidence="6 7" key="1">
    <citation type="journal article" date="2016" name="Nat. Commun.">
        <title>Thousands of microbial genomes shed light on interconnected biogeochemical processes in an aquifer system.</title>
        <authorList>
            <person name="Anantharaman K."/>
            <person name="Brown C.T."/>
            <person name="Hug L.A."/>
            <person name="Sharon I."/>
            <person name="Castelle C.J."/>
            <person name="Probst A.J."/>
            <person name="Thomas B.C."/>
            <person name="Singh A."/>
            <person name="Wilkins M.J."/>
            <person name="Karaoz U."/>
            <person name="Brodie E.L."/>
            <person name="Williams K.H."/>
            <person name="Hubbard S.S."/>
            <person name="Banfield J.F."/>
        </authorList>
    </citation>
    <scope>NUCLEOTIDE SEQUENCE [LARGE SCALE GENOMIC DNA]</scope>
</reference>
<comment type="caution">
    <text evidence="6">The sequence shown here is derived from an EMBL/GenBank/DDBJ whole genome shotgun (WGS) entry which is preliminary data.</text>
</comment>
<proteinExistence type="predicted"/>
<dbReference type="GO" id="GO:0005524">
    <property type="term" value="F:ATP binding"/>
    <property type="evidence" value="ECO:0007669"/>
    <property type="project" value="UniProtKB-KW"/>
</dbReference>
<organism evidence="6 7">
    <name type="scientific">Candidatus Uhrbacteria bacterium RIFCSPLOWO2_02_FULL_48_12</name>
    <dbReference type="NCBI Taxonomy" id="1802407"/>
    <lineage>
        <taxon>Bacteria</taxon>
        <taxon>Candidatus Uhriibacteriota</taxon>
    </lineage>
</organism>
<evidence type="ECO:0000256" key="3">
    <source>
        <dbReference type="ARBA" id="ARBA00022840"/>
    </source>
</evidence>
<accession>A0A1F7V5V8</accession>
<dbReference type="PANTHER" id="PTHR43024">
    <property type="entry name" value="UDP-N-ACETYLMURAMOYL-TRIPEPTIDE--D-ALANYL-D-ALANINE LIGASE"/>
    <property type="match status" value="1"/>
</dbReference>
<evidence type="ECO:0000256" key="1">
    <source>
        <dbReference type="ARBA" id="ARBA00022598"/>
    </source>
</evidence>
<dbReference type="InterPro" id="IPR013221">
    <property type="entry name" value="Mur_ligase_cen"/>
</dbReference>
<dbReference type="InterPro" id="IPR051046">
    <property type="entry name" value="MurCDEF_CellWall_CoF430Synth"/>
</dbReference>
<dbReference type="InterPro" id="IPR036615">
    <property type="entry name" value="Mur_ligase_C_dom_sf"/>
</dbReference>
<feature type="domain" description="Mur ligase central" evidence="5">
    <location>
        <begin position="26"/>
        <end position="227"/>
    </location>
</feature>
<keyword evidence="3" id="KW-0067">ATP-binding</keyword>
<evidence type="ECO:0000313" key="6">
    <source>
        <dbReference type="EMBL" id="OGL85870.1"/>
    </source>
</evidence>
<dbReference type="SUPFAM" id="SSF53244">
    <property type="entry name" value="MurD-like peptide ligases, peptide-binding domain"/>
    <property type="match status" value="1"/>
</dbReference>
<dbReference type="Proteomes" id="UP000178723">
    <property type="component" value="Unassembled WGS sequence"/>
</dbReference>
<dbReference type="EMBL" id="MGEP01000057">
    <property type="protein sequence ID" value="OGL85870.1"/>
    <property type="molecule type" value="Genomic_DNA"/>
</dbReference>
<dbReference type="Pfam" id="PF02875">
    <property type="entry name" value="Mur_ligase_C"/>
    <property type="match status" value="1"/>
</dbReference>
<dbReference type="InterPro" id="IPR004101">
    <property type="entry name" value="Mur_ligase_C"/>
</dbReference>
<gene>
    <name evidence="6" type="ORF">A3I40_00620</name>
</gene>
<dbReference type="Gene3D" id="3.90.190.20">
    <property type="entry name" value="Mur ligase, C-terminal domain"/>
    <property type="match status" value="1"/>
</dbReference>
<dbReference type="GO" id="GO:0016881">
    <property type="term" value="F:acid-amino acid ligase activity"/>
    <property type="evidence" value="ECO:0007669"/>
    <property type="project" value="InterPro"/>
</dbReference>
<evidence type="ECO:0000259" key="4">
    <source>
        <dbReference type="Pfam" id="PF02875"/>
    </source>
</evidence>
<dbReference type="STRING" id="1802407.A3I40_00620"/>
<evidence type="ECO:0000313" key="7">
    <source>
        <dbReference type="Proteomes" id="UP000178723"/>
    </source>
</evidence>
<evidence type="ECO:0000259" key="5">
    <source>
        <dbReference type="Pfam" id="PF08245"/>
    </source>
</evidence>